<evidence type="ECO:0000313" key="3">
    <source>
        <dbReference type="EMBL" id="GLY66143.1"/>
    </source>
</evidence>
<comment type="caution">
    <text evidence="3">The sequence shown here is derived from an EMBL/GenBank/DDBJ whole genome shotgun (WGS) entry which is preliminary data.</text>
</comment>
<evidence type="ECO:0000256" key="1">
    <source>
        <dbReference type="ARBA" id="ARBA00006484"/>
    </source>
</evidence>
<gene>
    <name evidence="3" type="ORF">Atai01_27620</name>
</gene>
<comment type="similarity">
    <text evidence="1">Belongs to the short-chain dehydrogenases/reductases (SDR) family.</text>
</comment>
<dbReference type="Gene3D" id="3.40.50.720">
    <property type="entry name" value="NAD(P)-binding Rossmann-like Domain"/>
    <property type="match status" value="1"/>
</dbReference>
<dbReference type="AlphaFoldDB" id="A0A9W6VCG3"/>
<reference evidence="3" key="1">
    <citation type="submission" date="2023-03" db="EMBL/GenBank/DDBJ databases">
        <title>Amycolatopsis taiwanensis NBRC 103393.</title>
        <authorList>
            <person name="Ichikawa N."/>
            <person name="Sato H."/>
            <person name="Tonouchi N."/>
        </authorList>
    </citation>
    <scope>NUCLEOTIDE SEQUENCE</scope>
    <source>
        <strain evidence="3">NBRC 103393</strain>
    </source>
</reference>
<dbReference type="Pfam" id="PF00106">
    <property type="entry name" value="adh_short"/>
    <property type="match status" value="1"/>
</dbReference>
<sequence length="311" mass="32734">MGSRWTEERIPDQSGRTVLITGASSGLGLRSAQVLAGKGAHVLLGCRSRERGEQALRTVPGGTLVPLDLADLDAVRQAALGVRELTGDRLDVLMNNAGVMAPPRTLTKDGFELQFGTNHLGHAALTWLLMPALRGAGEARVVTVSSMAAGGTRLDLADPNFERQRYNPSTAYRRSKLANQVFAMELDRRLRVAGDDVISVAAHPGFAMTGLLASMARSYRNPVLRAGIEAADRIVGALRLAQDVRTGVLPQLCAATAPGANGGDYIGPASLAGARGYPTIVSPVRAALDRRTGSALWELTAKLTGVTPDPA</sequence>
<dbReference type="PANTHER" id="PTHR24320:SF148">
    <property type="entry name" value="NAD(P)-BINDING ROSSMANN-FOLD SUPERFAMILY PROTEIN"/>
    <property type="match status" value="1"/>
</dbReference>
<dbReference type="EMBL" id="BSTI01000005">
    <property type="protein sequence ID" value="GLY66143.1"/>
    <property type="molecule type" value="Genomic_DNA"/>
</dbReference>
<dbReference type="InterPro" id="IPR036291">
    <property type="entry name" value="NAD(P)-bd_dom_sf"/>
</dbReference>
<dbReference type="NCBIfam" id="NF004846">
    <property type="entry name" value="PRK06197.1"/>
    <property type="match status" value="1"/>
</dbReference>
<dbReference type="Proteomes" id="UP001165136">
    <property type="component" value="Unassembled WGS sequence"/>
</dbReference>
<keyword evidence="4" id="KW-1185">Reference proteome</keyword>
<dbReference type="PRINTS" id="PR00081">
    <property type="entry name" value="GDHRDH"/>
</dbReference>
<organism evidence="3 4">
    <name type="scientific">Amycolatopsis taiwanensis</name>
    <dbReference type="NCBI Taxonomy" id="342230"/>
    <lineage>
        <taxon>Bacteria</taxon>
        <taxon>Bacillati</taxon>
        <taxon>Actinomycetota</taxon>
        <taxon>Actinomycetes</taxon>
        <taxon>Pseudonocardiales</taxon>
        <taxon>Pseudonocardiaceae</taxon>
        <taxon>Amycolatopsis</taxon>
    </lineage>
</organism>
<dbReference type="RefSeq" id="WP_027943314.1">
    <property type="nucleotide sequence ID" value="NZ_BSTI01000005.1"/>
</dbReference>
<dbReference type="GO" id="GO:0016491">
    <property type="term" value="F:oxidoreductase activity"/>
    <property type="evidence" value="ECO:0007669"/>
    <property type="project" value="UniProtKB-KW"/>
</dbReference>
<protein>
    <submittedName>
        <fullName evidence="3">Short-chain dehydrogenase</fullName>
    </submittedName>
</protein>
<name>A0A9W6VCG3_9PSEU</name>
<proteinExistence type="inferred from homology"/>
<dbReference type="SUPFAM" id="SSF51735">
    <property type="entry name" value="NAD(P)-binding Rossmann-fold domains"/>
    <property type="match status" value="1"/>
</dbReference>
<accession>A0A9W6VCG3</accession>
<dbReference type="PANTHER" id="PTHR24320">
    <property type="entry name" value="RETINOL DEHYDROGENASE"/>
    <property type="match status" value="1"/>
</dbReference>
<keyword evidence="2" id="KW-0560">Oxidoreductase</keyword>
<dbReference type="InterPro" id="IPR002347">
    <property type="entry name" value="SDR_fam"/>
</dbReference>
<evidence type="ECO:0000256" key="2">
    <source>
        <dbReference type="ARBA" id="ARBA00023002"/>
    </source>
</evidence>
<evidence type="ECO:0000313" key="4">
    <source>
        <dbReference type="Proteomes" id="UP001165136"/>
    </source>
</evidence>